<dbReference type="InterPro" id="IPR025592">
    <property type="entry name" value="DUF4347"/>
</dbReference>
<evidence type="ECO:0000256" key="2">
    <source>
        <dbReference type="ARBA" id="ARBA00022737"/>
    </source>
</evidence>
<dbReference type="PANTHER" id="PTHR45739:SF12">
    <property type="entry name" value="CHONDROITIN SULFATE PROTEOGLYCAN 4-LIKE ISOFORM X2"/>
    <property type="match status" value="1"/>
</dbReference>
<organism evidence="6 7">
    <name type="scientific">Thalassomonas haliotis</name>
    <dbReference type="NCBI Taxonomy" id="485448"/>
    <lineage>
        <taxon>Bacteria</taxon>
        <taxon>Pseudomonadati</taxon>
        <taxon>Pseudomonadota</taxon>
        <taxon>Gammaproteobacteria</taxon>
        <taxon>Alteromonadales</taxon>
        <taxon>Colwelliaceae</taxon>
        <taxon>Thalassomonas</taxon>
    </lineage>
</organism>
<dbReference type="EMBL" id="CP059693">
    <property type="protein sequence ID" value="WDE14098.1"/>
    <property type="molecule type" value="Genomic_DNA"/>
</dbReference>
<feature type="region of interest" description="Disordered" evidence="4">
    <location>
        <begin position="1662"/>
        <end position="1696"/>
    </location>
</feature>
<dbReference type="Proteomes" id="UP001215231">
    <property type="component" value="Chromosome"/>
</dbReference>
<dbReference type="InterPro" id="IPR053786">
    <property type="entry name" value="LEPRxLL_CS"/>
</dbReference>
<evidence type="ECO:0000313" key="7">
    <source>
        <dbReference type="Proteomes" id="UP001215231"/>
    </source>
</evidence>
<evidence type="ECO:0000259" key="5">
    <source>
        <dbReference type="SMART" id="SM00736"/>
    </source>
</evidence>
<sequence length="1696" mass="180822">MKVIGKDVKADNKAWDSRGPLRQASVLIEALEPRLLYSADLLAGAVDFTHFESGLQEETQTRLSILARAESQGAGVNNGSTMLSAGEEGEQNPELSLSSHEPARLELIIIDSSTKDYQLFVDDIVNNAANEVVFKFALIEQGHDGIEQISRLLTQYTGLDALHLISHGDEGELNLGNTRLSLANLEQYSADISAWSEVFNPGGDILLYGCNPAAGIDGEQFVNSLAALTLSDVAASDDLTGHAGLGGDWQLEYHRGMIETQLAVSEPLQEQWRLLLAKDPASANDDPDSGDYIVIPHYADTFTLNADSSFEHIPITIFSGNDSFTYKANDGASDSKIATVALKVAGGDDQSATAVNQSMTILEGATNTVLTLTELHSSDPDTDDTTLIYTAADVSNGTLTINGSAWALGTNDTFTQQDIINGNILYSHDGTNSSSDSFSYKVEDPAGNQLLGQTFTITVTPLDDDTATVVNQSMTVVKGATDTVLGLLQLQSTDADTDDTTLIYTVGNVSNGTLTINGSAWVSGTNDTFTQQDIIDGTILYSHNDSNTTSDSFSYSVQDGAGNQVIGKTFAITVTPVDEETATAVNQSMTVVEGANNVVLTLTELQSTDVDTDDNTLLYTLANVSHGTLTVNGSAWVPGTNDTFTQQDIIDGNVLYSHDGSNTLSDSFNYTVEDGAGNQLSGQTFAITVIAVDDETATAVKQSMAVTEGANNVALTLNHLQSTDIDTDDNSLIYTVTNVSYGTLYINGSAWYKSGIGANNSFSQQDIIDGKVRYSHGGSHTFSDSFAYTVEDGAGNELVGQNFSITVIPVDRDNATVINQSMTVEEGAVNIPLTLAQLQSSDTQSSDNALVYTVGNAVNGSLTINGNPWSAGSNNSFTQQDIIDGKVLYSHDGSNTLTDNFAFSVKDVAGNLLSGQIFAVTVTPVDDDSAVVVNQTLMVAEGDSNIVLSLNELQSTDEDSDDTALLYTVTNVGNGSLTIKGSTWASGTNDNFTQQDILDGKVIYSHDGSNTSADSFRFSVTDPAGNQLGGQTFAIQVSRVDDPAVITGDTSFSGNEGDMVSGILNASDADGLTDNSYFSAGQGTYGSVGIDPETGAWSFTPADSNWFGSDSFMVTVTDDLGGMTEQLVTISLAGVDDAAVISGDFHFSGSEGDKVSGDINASDVDGLTDRTYFTATAASYGQVEINVETGTWFYTPSDSNWFGNDSFTVTVTDDLGGSTTELIRIELAAVNDTAIIAGDRTGSLLASTEASAELTTTGLLTIVDPDAGEASFVAETIVGHYGRLHIDSQGRWSYHANNNQQVILALDENEAMTELFTVSTVDGTKQQVTITINGVNDAPVILHSLSGQTLNPESQFDFILSENAFLDPDSTDTLAYSLIQADGSLLPGWLSFDSQSLTLSGTPGEEDAGTLALKLIADDGSLSVAGTFSLTVNPVSAVNAPLPINTPLIPVTENTEQTPSEKETVEEEKLQTESEILNEEAQTIQADKPDVLADASNNDLAPVSLQQINSYQHNRHEVTTFSSVPFERVVEEINEVANKSKVTEVQEINQKVRPLESLDLIRLNFSHQDPLELLTDEQVISRDNEHFFRELDQMRRELNESVTEEAFEADVVAEVTMGATLSFSVGVLAWVLRAGSLMASFLSVIPLWKQFDLMPVLGSQPVKTPDSCTDKETGQDVSMEETIFDPEEKIADESKD</sequence>
<dbReference type="PANTHER" id="PTHR45739">
    <property type="entry name" value="MATRIX PROTEIN, PUTATIVE-RELATED"/>
    <property type="match status" value="1"/>
</dbReference>
<dbReference type="InterPro" id="IPR051561">
    <property type="entry name" value="FRAS1_ECM"/>
</dbReference>
<dbReference type="SUPFAM" id="SSF49313">
    <property type="entry name" value="Cadherin-like"/>
    <property type="match status" value="1"/>
</dbReference>
<protein>
    <submittedName>
        <fullName evidence="6">DUF4347 domain-containing protein</fullName>
    </submittedName>
</protein>
<reference evidence="6 7" key="1">
    <citation type="journal article" date="2022" name="Mar. Drugs">
        <title>Bioassay-Guided Fractionation Leads to the Detection of Cholic Acid Generated by the Rare Thalassomonas sp.</title>
        <authorList>
            <person name="Pheiffer F."/>
            <person name="Schneider Y.K."/>
            <person name="Hansen E.H."/>
            <person name="Andersen J.H."/>
            <person name="Isaksson J."/>
            <person name="Busche T."/>
            <person name="R C."/>
            <person name="Kalinowski J."/>
            <person name="Zyl L.V."/>
            <person name="Trindade M."/>
        </authorList>
    </citation>
    <scope>NUCLEOTIDE SEQUENCE [LARGE SCALE GENOMIC DNA]</scope>
    <source>
        <strain evidence="6 7">A5K-61T</strain>
    </source>
</reference>
<dbReference type="InterPro" id="IPR015919">
    <property type="entry name" value="Cadherin-like_sf"/>
</dbReference>
<dbReference type="InterPro" id="IPR013783">
    <property type="entry name" value="Ig-like_fold"/>
</dbReference>
<proteinExistence type="predicted"/>
<dbReference type="Pfam" id="PF17963">
    <property type="entry name" value="Big_9"/>
    <property type="match status" value="3"/>
</dbReference>
<dbReference type="NCBIfam" id="NF012211">
    <property type="entry name" value="tand_rpt_95"/>
    <property type="match status" value="2"/>
</dbReference>
<dbReference type="NCBIfam" id="TIGR01965">
    <property type="entry name" value="VCBS_repeat"/>
    <property type="match status" value="3"/>
</dbReference>
<evidence type="ECO:0000256" key="4">
    <source>
        <dbReference type="SAM" id="MobiDB-lite"/>
    </source>
</evidence>
<dbReference type="PROSITE" id="PS51854">
    <property type="entry name" value="CSPG"/>
    <property type="match status" value="6"/>
</dbReference>
<keyword evidence="1" id="KW-0732">Signal</keyword>
<evidence type="ECO:0000256" key="1">
    <source>
        <dbReference type="ARBA" id="ARBA00022729"/>
    </source>
</evidence>
<keyword evidence="2" id="KW-0677">Repeat</keyword>
<feature type="domain" description="Dystroglycan-type cadherin-like" evidence="5">
    <location>
        <begin position="1340"/>
        <end position="1439"/>
    </location>
</feature>
<dbReference type="SMART" id="SM00736">
    <property type="entry name" value="CADG"/>
    <property type="match status" value="1"/>
</dbReference>
<evidence type="ECO:0000313" key="6">
    <source>
        <dbReference type="EMBL" id="WDE14098.1"/>
    </source>
</evidence>
<feature type="compositionally biased region" description="Basic and acidic residues" evidence="4">
    <location>
        <begin position="1686"/>
        <end position="1696"/>
    </location>
</feature>
<gene>
    <name evidence="6" type="ORF">H3N35_12080</name>
</gene>
<dbReference type="InterPro" id="IPR010221">
    <property type="entry name" value="VCBS_dom"/>
</dbReference>
<dbReference type="InterPro" id="IPR006644">
    <property type="entry name" value="Cadg"/>
</dbReference>
<dbReference type="Pfam" id="PF16184">
    <property type="entry name" value="Cadherin_3"/>
    <property type="match status" value="6"/>
</dbReference>
<dbReference type="Gene3D" id="2.60.40.10">
    <property type="entry name" value="Immunoglobulins"/>
    <property type="match status" value="2"/>
</dbReference>
<keyword evidence="7" id="KW-1185">Reference proteome</keyword>
<feature type="region of interest" description="Disordered" evidence="4">
    <location>
        <begin position="76"/>
        <end position="97"/>
    </location>
</feature>
<dbReference type="Pfam" id="PF14252">
    <property type="entry name" value="DUF4347"/>
    <property type="match status" value="1"/>
</dbReference>
<accession>A0ABY7VLE3</accession>
<dbReference type="RefSeq" id="WP_274054608.1">
    <property type="nucleotide sequence ID" value="NZ_CP059693.1"/>
</dbReference>
<name>A0ABY7VLE3_9GAMM</name>
<dbReference type="NCBIfam" id="NF012209">
    <property type="entry name" value="LEPR-8K"/>
    <property type="match status" value="1"/>
</dbReference>
<dbReference type="InterPro" id="IPR039005">
    <property type="entry name" value="CSPG_rpt"/>
</dbReference>
<dbReference type="Pfam" id="PF05345">
    <property type="entry name" value="He_PIG"/>
    <property type="match status" value="1"/>
</dbReference>
<evidence type="ECO:0000256" key="3">
    <source>
        <dbReference type="ARBA" id="ARBA00023180"/>
    </source>
</evidence>
<keyword evidence="3" id="KW-0325">Glycoprotein</keyword>